<proteinExistence type="predicted"/>
<sequence>GLLEPSLQVLRLDGNPLRSIRRPILDRGTKAVLKYLKDKLPEQ</sequence>
<dbReference type="AlphaFoldDB" id="A0A7J8NAI0"/>
<reference evidence="1 2" key="1">
    <citation type="journal article" date="2019" name="Genome Biol. Evol.">
        <title>Insights into the evolution of the New World diploid cottons (Gossypium, subgenus Houzingenia) based on genome sequencing.</title>
        <authorList>
            <person name="Grover C.E."/>
            <person name="Arick M.A. 2nd"/>
            <person name="Thrash A."/>
            <person name="Conover J.L."/>
            <person name="Sanders W.S."/>
            <person name="Peterson D.G."/>
            <person name="Frelichowski J.E."/>
            <person name="Scheffler J.A."/>
            <person name="Scheffler B.E."/>
            <person name="Wendel J.F."/>
        </authorList>
    </citation>
    <scope>NUCLEOTIDE SEQUENCE [LARGE SCALE GENOMIC DNA]</scope>
    <source>
        <strain evidence="1">157</strain>
        <tissue evidence="1">Leaf</tissue>
    </source>
</reference>
<comment type="caution">
    <text evidence="1">The sequence shown here is derived from an EMBL/GenBank/DDBJ whole genome shotgun (WGS) entry which is preliminary data.</text>
</comment>
<dbReference type="Proteomes" id="UP000593572">
    <property type="component" value="Unassembled WGS sequence"/>
</dbReference>
<evidence type="ECO:0000313" key="1">
    <source>
        <dbReference type="EMBL" id="MBA0573939.1"/>
    </source>
</evidence>
<organism evidence="1 2">
    <name type="scientific">Gossypium lobatum</name>
    <dbReference type="NCBI Taxonomy" id="34289"/>
    <lineage>
        <taxon>Eukaryota</taxon>
        <taxon>Viridiplantae</taxon>
        <taxon>Streptophyta</taxon>
        <taxon>Embryophyta</taxon>
        <taxon>Tracheophyta</taxon>
        <taxon>Spermatophyta</taxon>
        <taxon>Magnoliopsida</taxon>
        <taxon>eudicotyledons</taxon>
        <taxon>Gunneridae</taxon>
        <taxon>Pentapetalae</taxon>
        <taxon>rosids</taxon>
        <taxon>malvids</taxon>
        <taxon>Malvales</taxon>
        <taxon>Malvaceae</taxon>
        <taxon>Malvoideae</taxon>
        <taxon>Gossypium</taxon>
    </lineage>
</organism>
<accession>A0A7J8NAI0</accession>
<keyword evidence="2" id="KW-1185">Reference proteome</keyword>
<protein>
    <submittedName>
        <fullName evidence="1">Uncharacterized protein</fullName>
    </submittedName>
</protein>
<name>A0A7J8NAI0_9ROSI</name>
<gene>
    <name evidence="1" type="ORF">Golob_001186</name>
</gene>
<dbReference type="EMBL" id="JABEZX010000013">
    <property type="protein sequence ID" value="MBA0573939.1"/>
    <property type="molecule type" value="Genomic_DNA"/>
</dbReference>
<feature type="non-terminal residue" evidence="1">
    <location>
        <position position="43"/>
    </location>
</feature>
<evidence type="ECO:0000313" key="2">
    <source>
        <dbReference type="Proteomes" id="UP000593572"/>
    </source>
</evidence>